<dbReference type="InterPro" id="IPR001647">
    <property type="entry name" value="HTH_TetR"/>
</dbReference>
<evidence type="ECO:0000313" key="7">
    <source>
        <dbReference type="Proteomes" id="UP001163947"/>
    </source>
</evidence>
<dbReference type="PROSITE" id="PS50977">
    <property type="entry name" value="HTH_TETR_2"/>
    <property type="match status" value="1"/>
</dbReference>
<protein>
    <submittedName>
        <fullName evidence="5">TetR/AcrR family transcriptional regulator</fullName>
    </submittedName>
    <submittedName>
        <fullName evidence="4">Transcriptional regulator, TetR family</fullName>
    </submittedName>
</protein>
<evidence type="ECO:0000313" key="4">
    <source>
        <dbReference type="EMBL" id="GES39185.1"/>
    </source>
</evidence>
<reference evidence="4 6" key="1">
    <citation type="journal article" date="2018" name="Biodegradation">
        <title>1,4-Dioxane degradation characteristics of Rhodococcus aetherivorans JCM 14343.</title>
        <authorList>
            <person name="Inoue D."/>
            <person name="Tsunoda T."/>
            <person name="Yamamoto N."/>
            <person name="Ike M."/>
            <person name="Sei K."/>
        </authorList>
    </citation>
    <scope>NUCLEOTIDE SEQUENCE [LARGE SCALE GENOMIC DNA]</scope>
    <source>
        <strain evidence="4 6">JCM 14343</strain>
    </source>
</reference>
<dbReference type="RefSeq" id="WP_006948046.1">
    <property type="nucleotide sequence ID" value="NZ_BAAAYP010000002.1"/>
</dbReference>
<dbReference type="KEGG" id="rav:AAT18_08015"/>
<dbReference type="AlphaFoldDB" id="A0A059MSM8"/>
<feature type="DNA-binding region" description="H-T-H motif" evidence="2">
    <location>
        <begin position="29"/>
        <end position="48"/>
    </location>
</feature>
<keyword evidence="6" id="KW-1185">Reference proteome</keyword>
<dbReference type="Proteomes" id="UP000325466">
    <property type="component" value="Unassembled WGS sequence"/>
</dbReference>
<organism evidence="5 7">
    <name type="scientific">Rhodococcus aetherivorans</name>
    <dbReference type="NCBI Taxonomy" id="191292"/>
    <lineage>
        <taxon>Bacteria</taxon>
        <taxon>Bacillati</taxon>
        <taxon>Actinomycetota</taxon>
        <taxon>Actinomycetes</taxon>
        <taxon>Mycobacteriales</taxon>
        <taxon>Nocardiaceae</taxon>
        <taxon>Rhodococcus</taxon>
    </lineage>
</organism>
<dbReference type="InterPro" id="IPR009057">
    <property type="entry name" value="Homeodomain-like_sf"/>
</dbReference>
<accession>A0A059MSM8</accession>
<dbReference type="EMBL" id="CP106982">
    <property type="protein sequence ID" value="UYF92915.1"/>
    <property type="molecule type" value="Genomic_DNA"/>
</dbReference>
<dbReference type="Pfam" id="PF00440">
    <property type="entry name" value="TetR_N"/>
    <property type="match status" value="1"/>
</dbReference>
<proteinExistence type="predicted"/>
<dbReference type="Proteomes" id="UP001163947">
    <property type="component" value="Chromosome"/>
</dbReference>
<evidence type="ECO:0000256" key="1">
    <source>
        <dbReference type="ARBA" id="ARBA00023125"/>
    </source>
</evidence>
<evidence type="ECO:0000259" key="3">
    <source>
        <dbReference type="PROSITE" id="PS50977"/>
    </source>
</evidence>
<gene>
    <name evidence="5" type="ORF">OCS65_20935</name>
    <name evidence="4" type="ORF">RAJCM14343_4453</name>
</gene>
<evidence type="ECO:0000313" key="5">
    <source>
        <dbReference type="EMBL" id="UYF92915.1"/>
    </source>
</evidence>
<dbReference type="GeneID" id="83622937"/>
<dbReference type="SUPFAM" id="SSF46689">
    <property type="entry name" value="Homeodomain-like"/>
    <property type="match status" value="1"/>
</dbReference>
<feature type="domain" description="HTH tetR-type" evidence="3">
    <location>
        <begin position="6"/>
        <end position="66"/>
    </location>
</feature>
<accession>N1MIT3</accession>
<dbReference type="Gene3D" id="1.10.357.10">
    <property type="entry name" value="Tetracycline Repressor, domain 2"/>
    <property type="match status" value="1"/>
</dbReference>
<name>A0A059MSM8_9NOCA</name>
<evidence type="ECO:0000256" key="2">
    <source>
        <dbReference type="PROSITE-ProRule" id="PRU00335"/>
    </source>
</evidence>
<reference evidence="5" key="3">
    <citation type="submission" date="2022-09" db="EMBL/GenBank/DDBJ databases">
        <title>The genome sequence of Rhodococcus aetherivorans N1.</title>
        <authorList>
            <person name="Jiang W."/>
        </authorList>
    </citation>
    <scope>NUCLEOTIDE SEQUENCE</scope>
    <source>
        <strain evidence="5">N1</strain>
    </source>
</reference>
<reference evidence="4" key="2">
    <citation type="submission" date="2019-10" db="EMBL/GenBank/DDBJ databases">
        <title>Draft genome sequence of Rhodococcus aetherivorans JCM 14343.</title>
        <authorList>
            <person name="Inoue D."/>
            <person name="Nakazawa M."/>
            <person name="Yamamoto N."/>
            <person name="Sei K."/>
            <person name="Ike M."/>
        </authorList>
    </citation>
    <scope>NUCLEOTIDE SEQUENCE</scope>
    <source>
        <strain evidence="4">JCM 14343</strain>
    </source>
</reference>
<keyword evidence="1 2" id="KW-0238">DNA-binding</keyword>
<dbReference type="EMBL" id="BLAH01000110">
    <property type="protein sequence ID" value="GES39185.1"/>
    <property type="molecule type" value="Genomic_DNA"/>
</dbReference>
<sequence length="219" mass="23119">MPRPRIHDLDEVLDTTESLVVEGGASAVTLRAVAAATGMSNGALYHAFGSRGGLVGRAWLRAAHRFLDLQHAAVDEVLGSASAPGWAVGVDAVVAAADTPAAFAARFPESSRLLLTVRRDELLGSDLPEDVAAELSRLDSVLVALLVRLTRTLWGRGDARAVAVVEDCVVGLPTGLLLRRRRVPDTALRQRLEAAVRAVLALDPPPAPPRRGGHTKGSR</sequence>
<dbReference type="GO" id="GO:0003677">
    <property type="term" value="F:DNA binding"/>
    <property type="evidence" value="ECO:0007669"/>
    <property type="project" value="UniProtKB-UniRule"/>
</dbReference>
<accession>A0A0F6VHZ7</accession>
<evidence type="ECO:0000313" key="6">
    <source>
        <dbReference type="Proteomes" id="UP000325466"/>
    </source>
</evidence>